<dbReference type="CDD" id="cd07377">
    <property type="entry name" value="WHTH_GntR"/>
    <property type="match status" value="1"/>
</dbReference>
<name>A0ABR7YF85_9SPHI</name>
<comment type="caution">
    <text evidence="7">The sequence shown here is derived from an EMBL/GenBank/DDBJ whole genome shotgun (WGS) entry which is preliminary data.</text>
</comment>
<dbReference type="SMART" id="SM00345">
    <property type="entry name" value="HTH_GNTR"/>
    <property type="match status" value="1"/>
</dbReference>
<dbReference type="GO" id="GO:0008483">
    <property type="term" value="F:transaminase activity"/>
    <property type="evidence" value="ECO:0007669"/>
    <property type="project" value="UniProtKB-KW"/>
</dbReference>
<dbReference type="Gene3D" id="3.40.640.10">
    <property type="entry name" value="Type I PLP-dependent aspartate aminotransferase-like (Major domain)"/>
    <property type="match status" value="1"/>
</dbReference>
<dbReference type="PROSITE" id="PS50949">
    <property type="entry name" value="HTH_GNTR"/>
    <property type="match status" value="1"/>
</dbReference>
<dbReference type="InterPro" id="IPR015421">
    <property type="entry name" value="PyrdxlP-dep_Trfase_major"/>
</dbReference>
<keyword evidence="4" id="KW-0238">DNA-binding</keyword>
<evidence type="ECO:0000256" key="3">
    <source>
        <dbReference type="ARBA" id="ARBA00023015"/>
    </source>
</evidence>
<dbReference type="SUPFAM" id="SSF46785">
    <property type="entry name" value="Winged helix' DNA-binding domain"/>
    <property type="match status" value="1"/>
</dbReference>
<evidence type="ECO:0000313" key="7">
    <source>
        <dbReference type="EMBL" id="MBD1429951.1"/>
    </source>
</evidence>
<gene>
    <name evidence="7" type="ORF">H8B04_10260</name>
</gene>
<dbReference type="EMBL" id="JACOIJ010000018">
    <property type="protein sequence ID" value="MBD1429951.1"/>
    <property type="molecule type" value="Genomic_DNA"/>
</dbReference>
<accession>A0ABR7YF85</accession>
<evidence type="ECO:0000256" key="5">
    <source>
        <dbReference type="ARBA" id="ARBA00023163"/>
    </source>
</evidence>
<evidence type="ECO:0000259" key="6">
    <source>
        <dbReference type="PROSITE" id="PS50949"/>
    </source>
</evidence>
<evidence type="ECO:0000313" key="8">
    <source>
        <dbReference type="Proteomes" id="UP000651271"/>
    </source>
</evidence>
<feature type="domain" description="HTH gntR-type" evidence="6">
    <location>
        <begin position="21"/>
        <end position="89"/>
    </location>
</feature>
<dbReference type="Gene3D" id="1.10.10.10">
    <property type="entry name" value="Winged helix-like DNA-binding domain superfamily/Winged helix DNA-binding domain"/>
    <property type="match status" value="1"/>
</dbReference>
<keyword evidence="3" id="KW-0805">Transcription regulation</keyword>
<keyword evidence="5" id="KW-0804">Transcription</keyword>
<dbReference type="Pfam" id="PF00155">
    <property type="entry name" value="Aminotran_1_2"/>
    <property type="match status" value="1"/>
</dbReference>
<dbReference type="RefSeq" id="WP_190302294.1">
    <property type="nucleotide sequence ID" value="NZ_JACOIJ010000018.1"/>
</dbReference>
<dbReference type="PANTHER" id="PTHR46577:SF1">
    <property type="entry name" value="HTH-TYPE TRANSCRIPTIONAL REGULATORY PROTEIN GABR"/>
    <property type="match status" value="1"/>
</dbReference>
<keyword evidence="7" id="KW-0032">Aminotransferase</keyword>
<protein>
    <submittedName>
        <fullName evidence="7">PLP-dependent aminotransferase family protein</fullName>
    </submittedName>
</protein>
<dbReference type="SUPFAM" id="SSF53383">
    <property type="entry name" value="PLP-dependent transferases"/>
    <property type="match status" value="1"/>
</dbReference>
<keyword evidence="7" id="KW-0808">Transferase</keyword>
<dbReference type="Proteomes" id="UP000651271">
    <property type="component" value="Unassembled WGS sequence"/>
</dbReference>
<reference evidence="7 8" key="1">
    <citation type="submission" date="2020-08" db="EMBL/GenBank/DDBJ databases">
        <title>Sphingobacterium sp. DN04309 isolated from aquaculture water.</title>
        <authorList>
            <person name="Zhang M."/>
        </authorList>
    </citation>
    <scope>NUCLEOTIDE SEQUENCE [LARGE SCALE GENOMIC DNA]</scope>
    <source>
        <strain evidence="7 8">DN04309</strain>
    </source>
</reference>
<comment type="similarity">
    <text evidence="1">In the C-terminal section; belongs to the class-I pyridoxal-phosphate-dependent aminotransferase family.</text>
</comment>
<dbReference type="InterPro" id="IPR051446">
    <property type="entry name" value="HTH_trans_reg/aminotransferase"/>
</dbReference>
<organism evidence="7 8">
    <name type="scientific">Sphingobacterium litopenaei</name>
    <dbReference type="NCBI Taxonomy" id="2763500"/>
    <lineage>
        <taxon>Bacteria</taxon>
        <taxon>Pseudomonadati</taxon>
        <taxon>Bacteroidota</taxon>
        <taxon>Sphingobacteriia</taxon>
        <taxon>Sphingobacteriales</taxon>
        <taxon>Sphingobacteriaceae</taxon>
        <taxon>Sphingobacterium</taxon>
    </lineage>
</organism>
<sequence length="493" mass="57024">MNSPVLQNILAYIKINKMEATAIYLQIAQGLINAIQTKAVKTGDKLPGTRTLSEKLYLHRKTVVAAYDELVAQGWIDIIPQIGAFVSNKKIKTTSIQLTEKAFNSIKTPYEVMENYILDSPYIPIATDLYFTDGTGDFRLLDFKILTQIFNALTKKKTTACAINKNFHVQNMNLKQQFLNYLYITKRFTIPENQLLIFQNNQIAFQSILQTLFRPNDTVIVTEIGHFETNMKLKHAQVNLITVITNQDGIDLQHFKSILNKQKIRALYIQTNQLYPTTISLTEENKKQLIELAYEHQFIIIEDDNGTDFVYHKNQISTLKNLDSKGSVVYVNSLKDLFPHPYDLAYIIVPENLILELSKAQNIWQSTAMYLIEETLAEYINEGLLLRQLQKQTKIYQKRRDYFASILDQHFEQSIHFEKPEIGLGFWIQLNKRISLLAIANLLRAKNLTLPNYLLYQNRDLTALRLGFAHLNEQEAEEATTLLSKGIYEYMYN</sequence>
<dbReference type="Pfam" id="PF00392">
    <property type="entry name" value="GntR"/>
    <property type="match status" value="1"/>
</dbReference>
<dbReference type="InterPro" id="IPR000524">
    <property type="entry name" value="Tscrpt_reg_HTH_GntR"/>
</dbReference>
<dbReference type="CDD" id="cd00609">
    <property type="entry name" value="AAT_like"/>
    <property type="match status" value="1"/>
</dbReference>
<keyword evidence="8" id="KW-1185">Reference proteome</keyword>
<dbReference type="InterPro" id="IPR004839">
    <property type="entry name" value="Aminotransferase_I/II_large"/>
</dbReference>
<dbReference type="InterPro" id="IPR015424">
    <property type="entry name" value="PyrdxlP-dep_Trfase"/>
</dbReference>
<dbReference type="PANTHER" id="PTHR46577">
    <property type="entry name" value="HTH-TYPE TRANSCRIPTIONAL REGULATORY PROTEIN GABR"/>
    <property type="match status" value="1"/>
</dbReference>
<dbReference type="InterPro" id="IPR036390">
    <property type="entry name" value="WH_DNA-bd_sf"/>
</dbReference>
<evidence type="ECO:0000256" key="4">
    <source>
        <dbReference type="ARBA" id="ARBA00023125"/>
    </source>
</evidence>
<proteinExistence type="inferred from homology"/>
<evidence type="ECO:0000256" key="1">
    <source>
        <dbReference type="ARBA" id="ARBA00005384"/>
    </source>
</evidence>
<dbReference type="InterPro" id="IPR036388">
    <property type="entry name" value="WH-like_DNA-bd_sf"/>
</dbReference>
<keyword evidence="2" id="KW-0663">Pyridoxal phosphate</keyword>
<evidence type="ECO:0000256" key="2">
    <source>
        <dbReference type="ARBA" id="ARBA00022898"/>
    </source>
</evidence>